<dbReference type="PANTHER" id="PTHR10605:SF56">
    <property type="entry name" value="BIFUNCTIONAL HEPARAN SULFATE N-DEACETYLASE_N-SULFOTRANSFERASE"/>
    <property type="match status" value="1"/>
</dbReference>
<organism evidence="4 5">
    <name type="scientific">Aestuariibaculum suncheonense</name>
    <dbReference type="NCBI Taxonomy" id="1028745"/>
    <lineage>
        <taxon>Bacteria</taxon>
        <taxon>Pseudomonadati</taxon>
        <taxon>Bacteroidota</taxon>
        <taxon>Flavobacteriia</taxon>
        <taxon>Flavobacteriales</taxon>
        <taxon>Flavobacteriaceae</taxon>
    </lineage>
</organism>
<keyword evidence="1" id="KW-0808">Transferase</keyword>
<dbReference type="EMBL" id="JACVXC010000001">
    <property type="protein sequence ID" value="MBD0834503.1"/>
    <property type="molecule type" value="Genomic_DNA"/>
</dbReference>
<dbReference type="PANTHER" id="PTHR10605">
    <property type="entry name" value="HEPARAN SULFATE SULFOTRANSFERASE"/>
    <property type="match status" value="1"/>
</dbReference>
<dbReference type="InterPro" id="IPR037359">
    <property type="entry name" value="NST/OST"/>
</dbReference>
<dbReference type="InterPro" id="IPR000863">
    <property type="entry name" value="Sulfotransferase_dom"/>
</dbReference>
<protein>
    <submittedName>
        <fullName evidence="4">Sulfotransferase domain-containing protein</fullName>
    </submittedName>
</protein>
<accession>A0A8J6Q3K7</accession>
<dbReference type="SUPFAM" id="SSF52540">
    <property type="entry name" value="P-loop containing nucleoside triphosphate hydrolases"/>
    <property type="match status" value="1"/>
</dbReference>
<dbReference type="Gene3D" id="3.40.50.300">
    <property type="entry name" value="P-loop containing nucleotide triphosphate hydrolases"/>
    <property type="match status" value="1"/>
</dbReference>
<dbReference type="GO" id="GO:0008146">
    <property type="term" value="F:sulfotransferase activity"/>
    <property type="evidence" value="ECO:0007669"/>
    <property type="project" value="InterPro"/>
</dbReference>
<evidence type="ECO:0000313" key="4">
    <source>
        <dbReference type="EMBL" id="MBD0834503.1"/>
    </source>
</evidence>
<dbReference type="Pfam" id="PF00685">
    <property type="entry name" value="Sulfotransfer_1"/>
    <property type="match status" value="1"/>
</dbReference>
<evidence type="ECO:0000259" key="3">
    <source>
        <dbReference type="Pfam" id="PF00685"/>
    </source>
</evidence>
<name>A0A8J6Q3K7_9FLAO</name>
<dbReference type="InterPro" id="IPR027417">
    <property type="entry name" value="P-loop_NTPase"/>
</dbReference>
<reference evidence="4" key="1">
    <citation type="journal article" date="2013" name="Int. J. Syst. Evol. Microbiol.">
        <title>Aestuariibaculum suncheonense gen. nov., sp. nov., a marine bacterium of the family Flavobacteriaceae isolated from a tidal flat and emended descriptions of the genera Gaetbulibacter and Tamlana.</title>
        <authorList>
            <person name="Jeong S.H."/>
            <person name="Park M.S."/>
            <person name="Jin H.M."/>
            <person name="Lee K."/>
            <person name="Park W."/>
            <person name="Jeon C.O."/>
        </authorList>
    </citation>
    <scope>NUCLEOTIDE SEQUENCE</scope>
    <source>
        <strain evidence="4">SC17</strain>
    </source>
</reference>
<evidence type="ECO:0000256" key="2">
    <source>
        <dbReference type="ARBA" id="ARBA00023180"/>
    </source>
</evidence>
<keyword evidence="5" id="KW-1185">Reference proteome</keyword>
<evidence type="ECO:0000313" key="5">
    <source>
        <dbReference type="Proteomes" id="UP000602057"/>
    </source>
</evidence>
<comment type="caution">
    <text evidence="4">The sequence shown here is derived from an EMBL/GenBank/DDBJ whole genome shotgun (WGS) entry which is preliminary data.</text>
</comment>
<reference evidence="4" key="2">
    <citation type="submission" date="2020-09" db="EMBL/GenBank/DDBJ databases">
        <authorList>
            <person name="Wu Z."/>
        </authorList>
    </citation>
    <scope>NUCLEOTIDE SEQUENCE</scope>
    <source>
        <strain evidence="4">SC17</strain>
    </source>
</reference>
<gene>
    <name evidence="4" type="ORF">ICJ84_03535</name>
</gene>
<evidence type="ECO:0000256" key="1">
    <source>
        <dbReference type="ARBA" id="ARBA00022679"/>
    </source>
</evidence>
<proteinExistence type="predicted"/>
<keyword evidence="2" id="KW-0325">Glycoprotein</keyword>
<feature type="domain" description="Sulfotransferase" evidence="3">
    <location>
        <begin position="7"/>
        <end position="208"/>
    </location>
</feature>
<dbReference type="Proteomes" id="UP000602057">
    <property type="component" value="Unassembled WGS sequence"/>
</dbReference>
<dbReference type="AlphaFoldDB" id="A0A8J6Q3K7"/>
<dbReference type="RefSeq" id="WP_188214972.1">
    <property type="nucleotide sequence ID" value="NZ_BAABGH010000004.1"/>
</dbReference>
<sequence>MDYFIPNLFIPGVAKCGTTTLHDLLSTHESIGMSSLKEPHFWTSADFNNYTKDDILKYKNLFTTERKEYFGESSTGSLFYPNLFISRLKEANTEKTNIKFIIILRNPIDRAYSHYWWCKGSGRERLKFKTAFFKDQNSKIEYYNEWPKHYYQFGLFSKWISPLINEFGQENIKFITLEALNQNTTKVMNDCFSFLGLKEMEHITNINKNKTIILKYSRFYNLSRKISKGEYKFTKIAKYFLSTKTIDKIRILLNEKLFNTLSTNNKYPKLSLADRIWTKNFYEDDVKKLKHITGLSFNEWADFNQE</sequence>